<gene>
    <name evidence="1" type="ORF">MLD38_022990</name>
</gene>
<comment type="caution">
    <text evidence="1">The sequence shown here is derived from an EMBL/GenBank/DDBJ whole genome shotgun (WGS) entry which is preliminary data.</text>
</comment>
<protein>
    <submittedName>
        <fullName evidence="1">Uncharacterized protein</fullName>
    </submittedName>
</protein>
<name>A0ACB9QMW4_9MYRT</name>
<keyword evidence="2" id="KW-1185">Reference proteome</keyword>
<evidence type="ECO:0000313" key="1">
    <source>
        <dbReference type="EMBL" id="KAI4367227.1"/>
    </source>
</evidence>
<reference evidence="2" key="1">
    <citation type="journal article" date="2023" name="Front. Plant Sci.">
        <title>Chromosomal-level genome assembly of Melastoma candidum provides insights into trichome evolution.</title>
        <authorList>
            <person name="Zhong Y."/>
            <person name="Wu W."/>
            <person name="Sun C."/>
            <person name="Zou P."/>
            <person name="Liu Y."/>
            <person name="Dai S."/>
            <person name="Zhou R."/>
        </authorList>
    </citation>
    <scope>NUCLEOTIDE SEQUENCE [LARGE SCALE GENOMIC DNA]</scope>
</reference>
<organism evidence="1 2">
    <name type="scientific">Melastoma candidum</name>
    <dbReference type="NCBI Taxonomy" id="119954"/>
    <lineage>
        <taxon>Eukaryota</taxon>
        <taxon>Viridiplantae</taxon>
        <taxon>Streptophyta</taxon>
        <taxon>Embryophyta</taxon>
        <taxon>Tracheophyta</taxon>
        <taxon>Spermatophyta</taxon>
        <taxon>Magnoliopsida</taxon>
        <taxon>eudicotyledons</taxon>
        <taxon>Gunneridae</taxon>
        <taxon>Pentapetalae</taxon>
        <taxon>rosids</taxon>
        <taxon>malvids</taxon>
        <taxon>Myrtales</taxon>
        <taxon>Melastomataceae</taxon>
        <taxon>Melastomatoideae</taxon>
        <taxon>Melastomateae</taxon>
        <taxon>Melastoma</taxon>
    </lineage>
</organism>
<evidence type="ECO:0000313" key="2">
    <source>
        <dbReference type="Proteomes" id="UP001057402"/>
    </source>
</evidence>
<dbReference type="Proteomes" id="UP001057402">
    <property type="component" value="Chromosome 6"/>
</dbReference>
<sequence length="586" mass="66853">MAIGIYLQKLLNAWNIRCMVLLSFSVQIILSYASPFRRTSRSWAAVLVWSTYLLADSVAIYTTGLISNTVRTSSATPLQVDLDILALWASVLLIHMGGPGSITAYSLEDNSLWLRHIVRLVGQLAVIFYIFLKSFPGNNLMVPTLLVLVTGIMKYGERSRALFLASLENLKGSVGQRLFLELEENVRSQRYYFFERFRGMIVDLLPSPSELQESRQFFKEIDTTDALEVISGELKLIYEVLYTKIMAVHSKWGIFCRVIFYGNMAATVVLFCHSSKDQFAGIDVIITYCLLSGVFVVDMSQDSDYMDSDSSHVAQQLGICWLPDRIIMALTLVPVFLYFNFFELLNGCDSKLWSERMGAFNLLDCSVKKYCRSKKQKQHCPTRFLDKAVDMCGFNDRLDNLMYTTTNCFQWELWVFLFEGLKKKASGIDSEIKAREVYHSKGEAVLQEMDLAELEKSYMKDFDYGKALLCWHIATEICYNVDEDENDEKRKCSKILSDYLTYLLIHEPKLTAAVAGITHERYDETCLEVKASANKLGAENLKDFCAKALEVPDVENGEGGYNREHAEERVRAQNGTRRKYLAKDSQ</sequence>
<accession>A0ACB9QMW4</accession>
<proteinExistence type="predicted"/>
<dbReference type="EMBL" id="CM042885">
    <property type="protein sequence ID" value="KAI4367227.1"/>
    <property type="molecule type" value="Genomic_DNA"/>
</dbReference>